<dbReference type="Pfam" id="PF01095">
    <property type="entry name" value="Pectinesterase"/>
    <property type="match status" value="1"/>
</dbReference>
<proteinExistence type="inferred from homology"/>
<evidence type="ECO:0000256" key="9">
    <source>
        <dbReference type="ARBA" id="ARBA00047928"/>
    </source>
</evidence>
<keyword evidence="7" id="KW-0063">Aspartyl esterase</keyword>
<comment type="subcellular location">
    <subcellularLocation>
        <location evidence="1">Secreted</location>
        <location evidence="1">Cell wall</location>
    </subcellularLocation>
</comment>
<dbReference type="InterPro" id="IPR012334">
    <property type="entry name" value="Pectin_lyas_fold"/>
</dbReference>
<dbReference type="SUPFAM" id="SSF51126">
    <property type="entry name" value="Pectin lyase-like"/>
    <property type="match status" value="1"/>
</dbReference>
<dbReference type="EMBL" id="PDCK01000040">
    <property type="protein sequence ID" value="PRQ48287.1"/>
    <property type="molecule type" value="Genomic_DNA"/>
</dbReference>
<accession>A0A2P6RPE1</accession>
<comment type="pathway">
    <text evidence="2">Glycan metabolism; pectin degradation; 2-dehydro-3-deoxy-D-gluconate from pectin: step 1/5.</text>
</comment>
<evidence type="ECO:0000256" key="2">
    <source>
        <dbReference type="ARBA" id="ARBA00005184"/>
    </source>
</evidence>
<dbReference type="FunFam" id="2.160.20.10:FF:000013">
    <property type="entry name" value="Pectinesterase"/>
    <property type="match status" value="1"/>
</dbReference>
<comment type="caution">
    <text evidence="13">The sequence shown here is derived from an EMBL/GenBank/DDBJ whole genome shotgun (WGS) entry which is preliminary data.</text>
</comment>
<keyword evidence="8" id="KW-0325">Glycoprotein</keyword>
<dbReference type="STRING" id="74649.A0A2P6RPE1"/>
<dbReference type="AlphaFoldDB" id="A0A2P6RPE1"/>
<dbReference type="GO" id="GO:0045490">
    <property type="term" value="P:pectin catabolic process"/>
    <property type="evidence" value="ECO:0007669"/>
    <property type="project" value="UniProtKB-UniPathway"/>
</dbReference>
<dbReference type="UniPathway" id="UPA00545">
    <property type="reaction ID" value="UER00823"/>
</dbReference>
<reference evidence="13 14" key="1">
    <citation type="journal article" date="2018" name="Nat. Genet.">
        <title>The Rosa genome provides new insights in the design of modern roses.</title>
        <authorList>
            <person name="Bendahmane M."/>
        </authorList>
    </citation>
    <scope>NUCLEOTIDE SEQUENCE [LARGE SCALE GENOMIC DNA]</scope>
    <source>
        <strain evidence="14">cv. Old Blush</strain>
    </source>
</reference>
<name>A0A2P6RPE1_ROSCH</name>
<organism evidence="13 14">
    <name type="scientific">Rosa chinensis</name>
    <name type="common">China rose</name>
    <dbReference type="NCBI Taxonomy" id="74649"/>
    <lineage>
        <taxon>Eukaryota</taxon>
        <taxon>Viridiplantae</taxon>
        <taxon>Streptophyta</taxon>
        <taxon>Embryophyta</taxon>
        <taxon>Tracheophyta</taxon>
        <taxon>Spermatophyta</taxon>
        <taxon>Magnoliopsida</taxon>
        <taxon>eudicotyledons</taxon>
        <taxon>Gunneridae</taxon>
        <taxon>Pentapetalae</taxon>
        <taxon>rosids</taxon>
        <taxon>fabids</taxon>
        <taxon>Rosales</taxon>
        <taxon>Rosaceae</taxon>
        <taxon>Rosoideae</taxon>
        <taxon>Rosoideae incertae sedis</taxon>
        <taxon>Rosa</taxon>
    </lineage>
</organism>
<dbReference type="GO" id="GO:0030599">
    <property type="term" value="F:pectinesterase activity"/>
    <property type="evidence" value="ECO:0007669"/>
    <property type="project" value="UniProtKB-EC"/>
</dbReference>
<evidence type="ECO:0000313" key="14">
    <source>
        <dbReference type="Proteomes" id="UP000238479"/>
    </source>
</evidence>
<dbReference type="OMA" id="TIQYNDA"/>
<comment type="function">
    <text evidence="10">Acts in the modification of cell walls via demethylesterification of cell wall pectin.</text>
</comment>
<sequence length="342" mass="38692">MESLISIIPLLALFYFFSKLGTCSNAMKFDLNDEVSHTITVDMKGRGDFRTVQEAIDSIPSNNAWWIRIQLNNGLYFEKVLIPEDKPYIILEGHPKYLTAIEFGDFGSVSKSPTFTLLADNFVARNILFKNSYDHLIKVDPNNRRTTWAVAAKIVGDKASFYHCGFISLQDTLWDAKGRHYFYDCDVRGAIDFIWGNGQSIYEKCQIMSLSKLIGTTGYITAQGREGPDETTGFVFKDCYVCGSGTAFLGRAYRDYSRVLFSGTYMENVITPEGWSLWTPPQIQHADVITFSEANCRGPGADTSRRIWWEKKLSDEEVINLTNTASFIDQDGWLGKQPRALS</sequence>
<evidence type="ECO:0000256" key="10">
    <source>
        <dbReference type="ARBA" id="ARBA00057335"/>
    </source>
</evidence>
<evidence type="ECO:0000256" key="5">
    <source>
        <dbReference type="ARBA" id="ARBA00022512"/>
    </source>
</evidence>
<keyword evidence="11" id="KW-0732">Signal</keyword>
<evidence type="ECO:0000256" key="1">
    <source>
        <dbReference type="ARBA" id="ARBA00004191"/>
    </source>
</evidence>
<dbReference type="PANTHER" id="PTHR31321">
    <property type="entry name" value="ACYL-COA THIOESTER HYDROLASE YBHC-RELATED"/>
    <property type="match status" value="1"/>
</dbReference>
<dbReference type="PANTHER" id="PTHR31321:SF85">
    <property type="entry name" value="PECTINESTERASE CATALYTIC DOMAIN-CONTAINING PROTEIN"/>
    <property type="match status" value="1"/>
</dbReference>
<dbReference type="Gene3D" id="2.160.20.10">
    <property type="entry name" value="Single-stranded right-handed beta-helix, Pectin lyase-like"/>
    <property type="match status" value="1"/>
</dbReference>
<feature type="signal peptide" evidence="11">
    <location>
        <begin position="1"/>
        <end position="23"/>
    </location>
</feature>
<evidence type="ECO:0000256" key="3">
    <source>
        <dbReference type="ARBA" id="ARBA00008891"/>
    </source>
</evidence>
<evidence type="ECO:0000259" key="12">
    <source>
        <dbReference type="Pfam" id="PF01095"/>
    </source>
</evidence>
<dbReference type="InterPro" id="IPR011050">
    <property type="entry name" value="Pectin_lyase_fold/virulence"/>
</dbReference>
<protein>
    <recommendedName>
        <fullName evidence="4">pectinesterase</fullName>
        <ecNumber evidence="4">3.1.1.11</ecNumber>
    </recommendedName>
</protein>
<gene>
    <name evidence="13" type="ORF">RchiOBHm_Chr2g0109011</name>
</gene>
<keyword evidence="6 13" id="KW-0378">Hydrolase</keyword>
<evidence type="ECO:0000256" key="8">
    <source>
        <dbReference type="ARBA" id="ARBA00023180"/>
    </source>
</evidence>
<keyword evidence="14" id="KW-1185">Reference proteome</keyword>
<evidence type="ECO:0000256" key="7">
    <source>
        <dbReference type="ARBA" id="ARBA00023085"/>
    </source>
</evidence>
<evidence type="ECO:0000256" key="11">
    <source>
        <dbReference type="SAM" id="SignalP"/>
    </source>
</evidence>
<comment type="similarity">
    <text evidence="3">Belongs to the pectinesterase family.</text>
</comment>
<evidence type="ECO:0000256" key="6">
    <source>
        <dbReference type="ARBA" id="ARBA00022801"/>
    </source>
</evidence>
<keyword evidence="5" id="KW-0964">Secreted</keyword>
<dbReference type="Gramene" id="PRQ48287">
    <property type="protein sequence ID" value="PRQ48287"/>
    <property type="gene ID" value="RchiOBHm_Chr2g0109011"/>
</dbReference>
<evidence type="ECO:0000256" key="4">
    <source>
        <dbReference type="ARBA" id="ARBA00013229"/>
    </source>
</evidence>
<comment type="catalytic activity">
    <reaction evidence="9">
        <text>[(1-&gt;4)-alpha-D-galacturonosyl methyl ester](n) + n H2O = [(1-&gt;4)-alpha-D-galacturonosyl](n) + n methanol + n H(+)</text>
        <dbReference type="Rhea" id="RHEA:22380"/>
        <dbReference type="Rhea" id="RHEA-COMP:14570"/>
        <dbReference type="Rhea" id="RHEA-COMP:14573"/>
        <dbReference type="ChEBI" id="CHEBI:15377"/>
        <dbReference type="ChEBI" id="CHEBI:15378"/>
        <dbReference type="ChEBI" id="CHEBI:17790"/>
        <dbReference type="ChEBI" id="CHEBI:140522"/>
        <dbReference type="ChEBI" id="CHEBI:140523"/>
        <dbReference type="EC" id="3.1.1.11"/>
    </reaction>
</comment>
<keyword evidence="5" id="KW-0134">Cell wall</keyword>
<dbReference type="InterPro" id="IPR000070">
    <property type="entry name" value="Pectinesterase_cat"/>
</dbReference>
<dbReference type="EC" id="3.1.1.11" evidence="4"/>
<dbReference type="Proteomes" id="UP000238479">
    <property type="component" value="Chromosome 2"/>
</dbReference>
<feature type="chain" id="PRO_5015121210" description="pectinesterase" evidence="11">
    <location>
        <begin position="24"/>
        <end position="342"/>
    </location>
</feature>
<dbReference type="GO" id="GO:0042545">
    <property type="term" value="P:cell wall modification"/>
    <property type="evidence" value="ECO:0007669"/>
    <property type="project" value="InterPro"/>
</dbReference>
<feature type="domain" description="Pectinesterase catalytic" evidence="12">
    <location>
        <begin position="39"/>
        <end position="329"/>
    </location>
</feature>
<evidence type="ECO:0000313" key="13">
    <source>
        <dbReference type="EMBL" id="PRQ48287.1"/>
    </source>
</evidence>